<evidence type="ECO:0000313" key="3">
    <source>
        <dbReference type="Proteomes" id="UP000006362"/>
    </source>
</evidence>
<feature type="domain" description="Xylose isomerase-like TIM barrel" evidence="1">
    <location>
        <begin position="35"/>
        <end position="247"/>
    </location>
</feature>
<dbReference type="KEGG" id="tam:Theam_1043"/>
<protein>
    <submittedName>
        <fullName evidence="2">Xylose isomerase domain-containing protein TIM barrel</fullName>
    </submittedName>
</protein>
<name>E8T2B5_THEA1</name>
<dbReference type="SUPFAM" id="SSF51658">
    <property type="entry name" value="Xylose isomerase-like"/>
    <property type="match status" value="1"/>
</dbReference>
<dbReference type="InterPro" id="IPR013022">
    <property type="entry name" value="Xyl_isomerase-like_TIM-brl"/>
</dbReference>
<dbReference type="HOGENOM" id="CLU_050006_7_1_0"/>
<dbReference type="EMBL" id="CP002444">
    <property type="protein sequence ID" value="ADU97010.1"/>
    <property type="molecule type" value="Genomic_DNA"/>
</dbReference>
<dbReference type="GO" id="GO:0006281">
    <property type="term" value="P:DNA repair"/>
    <property type="evidence" value="ECO:0007669"/>
    <property type="project" value="InterPro"/>
</dbReference>
<dbReference type="OrthoDB" id="9801960at2"/>
<gene>
    <name evidence="2" type="ordered locus">Theam_1043</name>
</gene>
<proteinExistence type="predicted"/>
<evidence type="ECO:0000313" key="2">
    <source>
        <dbReference type="EMBL" id="ADU97010.1"/>
    </source>
</evidence>
<reference evidence="2" key="1">
    <citation type="submission" date="2011-01" db="EMBL/GenBank/DDBJ databases">
        <title>Complete sequence of chromosome of Thermovibrio ammonificans HB-1.</title>
        <authorList>
            <consortium name="US DOE Joint Genome Institute"/>
            <person name="Lucas S."/>
            <person name="Copeland A."/>
            <person name="Lapidus A."/>
            <person name="Cheng J.-F."/>
            <person name="Goodwin L."/>
            <person name="Pitluck S."/>
            <person name="Davenport K."/>
            <person name="Detter J.C."/>
            <person name="Han C."/>
            <person name="Tapia R."/>
            <person name="Land M."/>
            <person name="Hauser L."/>
            <person name="Kyrpides N."/>
            <person name="Ivanova N."/>
            <person name="Ovchinnikova G."/>
            <person name="Vetriani C."/>
            <person name="Woyke T."/>
        </authorList>
    </citation>
    <scope>NUCLEOTIDE SEQUENCE [LARGE SCALE GENOMIC DNA]</scope>
    <source>
        <strain evidence="2">HB-1</strain>
    </source>
</reference>
<dbReference type="RefSeq" id="WP_013537796.1">
    <property type="nucleotide sequence ID" value="NC_014926.1"/>
</dbReference>
<dbReference type="Pfam" id="PF01261">
    <property type="entry name" value="AP_endonuc_2"/>
    <property type="match status" value="1"/>
</dbReference>
<dbReference type="GO" id="GO:0008270">
    <property type="term" value="F:zinc ion binding"/>
    <property type="evidence" value="ECO:0007669"/>
    <property type="project" value="InterPro"/>
</dbReference>
<dbReference type="AlphaFoldDB" id="E8T2B5"/>
<dbReference type="GO" id="GO:0003677">
    <property type="term" value="F:DNA binding"/>
    <property type="evidence" value="ECO:0007669"/>
    <property type="project" value="InterPro"/>
</dbReference>
<dbReference type="Proteomes" id="UP000006362">
    <property type="component" value="Chromosome"/>
</dbReference>
<dbReference type="STRING" id="648996.Theam_1043"/>
<keyword evidence="3" id="KW-1185">Reference proteome</keyword>
<dbReference type="PANTHER" id="PTHR12110">
    <property type="entry name" value="HYDROXYPYRUVATE ISOMERASE"/>
    <property type="match status" value="1"/>
</dbReference>
<dbReference type="InterPro" id="IPR036237">
    <property type="entry name" value="Xyl_isomerase-like_sf"/>
</dbReference>
<dbReference type="InterPro" id="IPR050312">
    <property type="entry name" value="IolE/XylAMocC-like"/>
</dbReference>
<evidence type="ECO:0000259" key="1">
    <source>
        <dbReference type="Pfam" id="PF01261"/>
    </source>
</evidence>
<dbReference type="eggNOG" id="COG1082">
    <property type="taxonomic scope" value="Bacteria"/>
</dbReference>
<dbReference type="InterPro" id="IPR001719">
    <property type="entry name" value="AP_endonuc_2"/>
</dbReference>
<dbReference type="PANTHER" id="PTHR12110:SF21">
    <property type="entry name" value="XYLOSE ISOMERASE-LIKE TIM BARREL DOMAIN-CONTAINING PROTEIN"/>
    <property type="match status" value="1"/>
</dbReference>
<sequence length="251" mass="27685">MKLVGHVSGGELLRGLDAVKEVISLGIGVELQLTAEVLETLTLKEFGAIKREVGNLPVTVHAPFMDLNPGASDPYVLEATRRRFAEALAAATVLEAQVVVFHTGYHPKKVDPIFDSWFKRAVETFSEIAAAYPGRIALENVFDPTPSVLAKLLLELPENVGVCLDTGHVNLFSTVPLKEWLSFGGRLFEFHVHDNDGLSDLHAPLGEGTFPFKEFIGEVKSFRHDYIFNLENKSPRAVARALENLRRLEGV</sequence>
<dbReference type="Gene3D" id="3.20.20.150">
    <property type="entry name" value="Divalent-metal-dependent TIM barrel enzymes"/>
    <property type="match status" value="1"/>
</dbReference>
<organism evidence="2 3">
    <name type="scientific">Thermovibrio ammonificans (strain DSM 15698 / JCM 12110 / HB-1)</name>
    <dbReference type="NCBI Taxonomy" id="648996"/>
    <lineage>
        <taxon>Bacteria</taxon>
        <taxon>Pseudomonadati</taxon>
        <taxon>Aquificota</taxon>
        <taxon>Aquificia</taxon>
        <taxon>Desulfurobacteriales</taxon>
        <taxon>Desulfurobacteriaceae</taxon>
        <taxon>Thermovibrio</taxon>
    </lineage>
</organism>
<dbReference type="SMART" id="SM00518">
    <property type="entry name" value="AP2Ec"/>
    <property type="match status" value="1"/>
</dbReference>
<keyword evidence="2" id="KW-0413">Isomerase</keyword>
<dbReference type="GO" id="GO:0016853">
    <property type="term" value="F:isomerase activity"/>
    <property type="evidence" value="ECO:0007669"/>
    <property type="project" value="UniProtKB-KW"/>
</dbReference>
<accession>E8T2B5</accession>